<evidence type="ECO:0000313" key="2">
    <source>
        <dbReference type="EMBL" id="SCV99560.1"/>
    </source>
</evidence>
<gene>
    <name evidence="2" type="ORF">LAFE_0A05864G</name>
</gene>
<proteinExistence type="predicted"/>
<organism evidence="2 3">
    <name type="scientific">Lachancea fermentati</name>
    <name type="common">Zygosaccharomyces fermentati</name>
    <dbReference type="NCBI Taxonomy" id="4955"/>
    <lineage>
        <taxon>Eukaryota</taxon>
        <taxon>Fungi</taxon>
        <taxon>Dikarya</taxon>
        <taxon>Ascomycota</taxon>
        <taxon>Saccharomycotina</taxon>
        <taxon>Saccharomycetes</taxon>
        <taxon>Saccharomycetales</taxon>
        <taxon>Saccharomycetaceae</taxon>
        <taxon>Lachancea</taxon>
    </lineage>
</organism>
<evidence type="ECO:0000313" key="3">
    <source>
        <dbReference type="Proteomes" id="UP000190831"/>
    </source>
</evidence>
<dbReference type="AlphaFoldDB" id="A0A1G4M6Y6"/>
<sequence>MSTELNKKLKLIIVDPRNLRKTEVPVNKSVKRPPFRHAKTVSQQKGDLPVVMHTFEGGRVEKISLSSKSIINKKKDSDQSLSRNLVIKTDPQFCLNNHTGQGRSYRAALKKPVAFVPSRPSDHTLEYANPWQSSFDFDGKKPLRPLFRIKSDRRRRGSVHSQPSELPLNTIDPHFHFSRNSLGKVKSKGRNNSSSEYCSTSILKVSQNSRRKA</sequence>
<dbReference type="OrthoDB" id="4035186at2759"/>
<name>A0A1G4M6Y6_LACFM</name>
<dbReference type="EMBL" id="LT598487">
    <property type="protein sequence ID" value="SCV99560.1"/>
    <property type="molecule type" value="Genomic_DNA"/>
</dbReference>
<dbReference type="Proteomes" id="UP000190831">
    <property type="component" value="Chromosome A"/>
</dbReference>
<dbReference type="OMA" id="LEYANPW"/>
<keyword evidence="3" id="KW-1185">Reference proteome</keyword>
<reference evidence="2 3" key="1">
    <citation type="submission" date="2016-03" db="EMBL/GenBank/DDBJ databases">
        <authorList>
            <person name="Devillers H."/>
        </authorList>
    </citation>
    <scope>NUCLEOTIDE SEQUENCE [LARGE SCALE GENOMIC DNA]</scope>
    <source>
        <strain evidence="2">CBS 6772</strain>
    </source>
</reference>
<accession>A0A1G4M6Y6</accession>
<evidence type="ECO:0000256" key="1">
    <source>
        <dbReference type="SAM" id="MobiDB-lite"/>
    </source>
</evidence>
<feature type="region of interest" description="Disordered" evidence="1">
    <location>
        <begin position="153"/>
        <end position="173"/>
    </location>
</feature>
<protein>
    <submittedName>
        <fullName evidence="2">LAFE_0A05864g1_1</fullName>
    </submittedName>
</protein>